<gene>
    <name evidence="2" type="ORF">ASIM_LOCUS1154</name>
</gene>
<proteinExistence type="predicted"/>
<keyword evidence="3" id="KW-1185">Reference proteome</keyword>
<evidence type="ECO:0000256" key="1">
    <source>
        <dbReference type="SAM" id="MobiDB-lite"/>
    </source>
</evidence>
<evidence type="ECO:0000313" key="3">
    <source>
        <dbReference type="Proteomes" id="UP000267096"/>
    </source>
</evidence>
<dbReference type="WBParaSite" id="ASIM_0000126601-mRNA-1">
    <property type="protein sequence ID" value="ASIM_0000126601-mRNA-1"/>
    <property type="gene ID" value="ASIM_0000126601"/>
</dbReference>
<feature type="region of interest" description="Disordered" evidence="1">
    <location>
        <begin position="1"/>
        <end position="22"/>
    </location>
</feature>
<dbReference type="EMBL" id="UYRR01001095">
    <property type="protein sequence ID" value="VDK18468.1"/>
    <property type="molecule type" value="Genomic_DNA"/>
</dbReference>
<reference evidence="2 3" key="2">
    <citation type="submission" date="2018-11" db="EMBL/GenBank/DDBJ databases">
        <authorList>
            <consortium name="Pathogen Informatics"/>
        </authorList>
    </citation>
    <scope>NUCLEOTIDE SEQUENCE [LARGE SCALE GENOMIC DNA]</scope>
</reference>
<dbReference type="Proteomes" id="UP000267096">
    <property type="component" value="Unassembled WGS sequence"/>
</dbReference>
<evidence type="ECO:0000313" key="2">
    <source>
        <dbReference type="EMBL" id="VDK18468.1"/>
    </source>
</evidence>
<feature type="region of interest" description="Disordered" evidence="1">
    <location>
        <begin position="47"/>
        <end position="89"/>
    </location>
</feature>
<accession>A0A0M3J171</accession>
<name>A0A0M3J171_ANISI</name>
<reference evidence="4" key="1">
    <citation type="submission" date="2017-02" db="UniProtKB">
        <authorList>
            <consortium name="WormBaseParasite"/>
        </authorList>
    </citation>
    <scope>IDENTIFICATION</scope>
</reference>
<organism evidence="4">
    <name type="scientific">Anisakis simplex</name>
    <name type="common">Herring worm</name>
    <dbReference type="NCBI Taxonomy" id="6269"/>
    <lineage>
        <taxon>Eukaryota</taxon>
        <taxon>Metazoa</taxon>
        <taxon>Ecdysozoa</taxon>
        <taxon>Nematoda</taxon>
        <taxon>Chromadorea</taxon>
        <taxon>Rhabditida</taxon>
        <taxon>Spirurina</taxon>
        <taxon>Ascaridomorpha</taxon>
        <taxon>Ascaridoidea</taxon>
        <taxon>Anisakidae</taxon>
        <taxon>Anisakis</taxon>
        <taxon>Anisakis simplex complex</taxon>
    </lineage>
</organism>
<feature type="compositionally biased region" description="Low complexity" evidence="1">
    <location>
        <begin position="1"/>
        <end position="12"/>
    </location>
</feature>
<evidence type="ECO:0000313" key="4">
    <source>
        <dbReference type="WBParaSite" id="ASIM_0000126601-mRNA-1"/>
    </source>
</evidence>
<sequence length="89" mass="8903">MYTYRTTTSSSYGGAGAGTGGLSTARGLETGAAGAMTSMSTVTHEMRADDEVVDSSRATAIKLEQPEPEDHTSAGAGAAAADQSGSLQE</sequence>
<protein>
    <submittedName>
        <fullName evidence="2 4">Uncharacterized protein</fullName>
    </submittedName>
</protein>
<dbReference type="AlphaFoldDB" id="A0A0M3J171"/>